<feature type="transmembrane region" description="Helical" evidence="1">
    <location>
        <begin position="134"/>
        <end position="153"/>
    </location>
</feature>
<evidence type="ECO:0000313" key="3">
    <source>
        <dbReference type="Proteomes" id="UP000178936"/>
    </source>
</evidence>
<evidence type="ECO:0008006" key="4">
    <source>
        <dbReference type="Google" id="ProtNLM"/>
    </source>
</evidence>
<evidence type="ECO:0000313" key="2">
    <source>
        <dbReference type="EMBL" id="OHA54419.1"/>
    </source>
</evidence>
<keyword evidence="1" id="KW-0472">Membrane</keyword>
<feature type="transmembrane region" description="Helical" evidence="1">
    <location>
        <begin position="12"/>
        <end position="35"/>
    </location>
</feature>
<feature type="transmembrane region" description="Helical" evidence="1">
    <location>
        <begin position="77"/>
        <end position="98"/>
    </location>
</feature>
<dbReference type="EMBL" id="MHTB01000048">
    <property type="protein sequence ID" value="OHA54419.1"/>
    <property type="molecule type" value="Genomic_DNA"/>
</dbReference>
<gene>
    <name evidence="2" type="ORF">A2226_02300</name>
</gene>
<keyword evidence="1" id="KW-0812">Transmembrane</keyword>
<dbReference type="AlphaFoldDB" id="A0A1G2Q310"/>
<sequence>MKKTHVRPLSLRLVVLYKFILGLVELIFGSSFVLLTLGAQEVSSSGVVQKIISKELGEDPNDLFVHWLLTHNLPFPISTALHLSLLVLALGIIKLIIAYSIWQHSHKAKILSIILVSALGIGGMIEIWQNFGWFKVVATIIDFLLLYYLAFVLPKHIEQDKSRFDITDQTR</sequence>
<protein>
    <recommendedName>
        <fullName evidence="4">DUF2127 domain-containing protein</fullName>
    </recommendedName>
</protein>
<feature type="transmembrane region" description="Helical" evidence="1">
    <location>
        <begin position="110"/>
        <end position="128"/>
    </location>
</feature>
<comment type="caution">
    <text evidence="2">The sequence shown here is derived from an EMBL/GenBank/DDBJ whole genome shotgun (WGS) entry which is preliminary data.</text>
</comment>
<dbReference type="Proteomes" id="UP000178936">
    <property type="component" value="Unassembled WGS sequence"/>
</dbReference>
<evidence type="ECO:0000256" key="1">
    <source>
        <dbReference type="SAM" id="Phobius"/>
    </source>
</evidence>
<dbReference type="InterPro" id="IPR021125">
    <property type="entry name" value="DUF2127"/>
</dbReference>
<dbReference type="Pfam" id="PF09900">
    <property type="entry name" value="DUF2127"/>
    <property type="match status" value="1"/>
</dbReference>
<reference evidence="2 3" key="1">
    <citation type="journal article" date="2016" name="Nat. Commun.">
        <title>Thousands of microbial genomes shed light on interconnected biogeochemical processes in an aquifer system.</title>
        <authorList>
            <person name="Anantharaman K."/>
            <person name="Brown C.T."/>
            <person name="Hug L.A."/>
            <person name="Sharon I."/>
            <person name="Castelle C.J."/>
            <person name="Probst A.J."/>
            <person name="Thomas B.C."/>
            <person name="Singh A."/>
            <person name="Wilkins M.J."/>
            <person name="Karaoz U."/>
            <person name="Brodie E.L."/>
            <person name="Williams K.H."/>
            <person name="Hubbard S.S."/>
            <person name="Banfield J.F."/>
        </authorList>
    </citation>
    <scope>NUCLEOTIDE SEQUENCE [LARGE SCALE GENOMIC DNA]</scope>
</reference>
<accession>A0A1G2Q310</accession>
<keyword evidence="1" id="KW-1133">Transmembrane helix</keyword>
<name>A0A1G2Q310_9BACT</name>
<proteinExistence type="predicted"/>
<organism evidence="2 3">
    <name type="scientific">Candidatus Veblenbacteria bacterium RIFOXYA2_FULL_43_9</name>
    <dbReference type="NCBI Taxonomy" id="1802425"/>
    <lineage>
        <taxon>Bacteria</taxon>
        <taxon>Candidatus Vebleniibacteriota</taxon>
    </lineage>
</organism>